<evidence type="ECO:0000256" key="2">
    <source>
        <dbReference type="ARBA" id="ARBA00006906"/>
    </source>
</evidence>
<dbReference type="EMBL" id="CP019893">
    <property type="protein sequence ID" value="ARS89106.1"/>
    <property type="molecule type" value="Genomic_DNA"/>
</dbReference>
<dbReference type="GO" id="GO:0016829">
    <property type="term" value="F:lyase activity"/>
    <property type="evidence" value="ECO:0007669"/>
    <property type="project" value="UniProtKB-KW"/>
</dbReference>
<evidence type="ECO:0000256" key="4">
    <source>
        <dbReference type="ARBA" id="ARBA00023239"/>
    </source>
</evidence>
<dbReference type="Proteomes" id="UP000250088">
    <property type="component" value="Chromosome"/>
</dbReference>
<dbReference type="PANTHER" id="PTHR30246:SF1">
    <property type="entry name" value="2-DEHYDRO-3-DEOXY-6-PHOSPHOGALACTONATE ALDOLASE-RELATED"/>
    <property type="match status" value="1"/>
</dbReference>
<proteinExistence type="inferred from homology"/>
<keyword evidence="7" id="KW-1185">Reference proteome</keyword>
<protein>
    <submittedName>
        <fullName evidence="6">2-dehydro-3-deoxyphosphogluconate aldolase</fullName>
    </submittedName>
</protein>
<reference evidence="7" key="1">
    <citation type="submission" date="2017-02" db="EMBL/GenBank/DDBJ databases">
        <title>Natronthermophilus aegyptiacus gen. nov.,sp. nov., an aerobic, extremely halophilic alkalithermophilic archaeon isolated from the athalassohaline Wadi An Natrun, Egypt.</title>
        <authorList>
            <person name="Zhao B."/>
        </authorList>
    </citation>
    <scope>NUCLEOTIDE SEQUENCE [LARGE SCALE GENOMIC DNA]</scope>
    <source>
        <strain evidence="7">JW/NM-HA 15</strain>
    </source>
</reference>
<gene>
    <name evidence="6" type="ORF">B1756_04590</name>
</gene>
<dbReference type="RefSeq" id="WP_086887485.1">
    <property type="nucleotide sequence ID" value="NZ_CP019893.1"/>
</dbReference>
<comment type="pathway">
    <text evidence="1">Carbohydrate acid metabolism.</text>
</comment>
<name>A0A2Z2HPV4_9EURY</name>
<dbReference type="NCBIfam" id="TIGR01182">
    <property type="entry name" value="eda"/>
    <property type="match status" value="1"/>
</dbReference>
<dbReference type="Pfam" id="PF01081">
    <property type="entry name" value="Aldolase"/>
    <property type="match status" value="1"/>
</dbReference>
<dbReference type="SUPFAM" id="SSF51569">
    <property type="entry name" value="Aldolase"/>
    <property type="match status" value="1"/>
</dbReference>
<dbReference type="Gene3D" id="3.20.20.70">
    <property type="entry name" value="Aldolase class I"/>
    <property type="match status" value="1"/>
</dbReference>
<dbReference type="AlphaFoldDB" id="A0A2Z2HPV4"/>
<dbReference type="InterPro" id="IPR000887">
    <property type="entry name" value="Aldlse_KDPG_KHG"/>
</dbReference>
<evidence type="ECO:0000313" key="7">
    <source>
        <dbReference type="Proteomes" id="UP000250088"/>
    </source>
</evidence>
<dbReference type="InterPro" id="IPR013785">
    <property type="entry name" value="Aldolase_TIM"/>
</dbReference>
<keyword evidence="5" id="KW-0119">Carbohydrate metabolism</keyword>
<sequence>MTERRSVRDQIAECGLVAVIRGVDEADAVSATRALVDAGVTALEVTADGRHTAETVATLDREFADEDVLVGAGTVLDAETAQAVIDAGASFVISPHLEPSVVRTCNRHGVLPVPGVMTPTEAVRALEEGARVLKVFPASTLGPDHLSALQGPLGDVDLVPTGGVSSENVEAFFDAGAMAVGAGGSLVDSEAIADGDFDRVREHAETMVEAVAAARHGGNES</sequence>
<dbReference type="OrthoDB" id="184672at2157"/>
<accession>A0A2Z2HPV4</accession>
<evidence type="ECO:0000256" key="1">
    <source>
        <dbReference type="ARBA" id="ARBA00004761"/>
    </source>
</evidence>
<organism evidence="6 7">
    <name type="scientific">Natrarchaeobaculum aegyptiacum</name>
    <dbReference type="NCBI Taxonomy" id="745377"/>
    <lineage>
        <taxon>Archaea</taxon>
        <taxon>Methanobacteriati</taxon>
        <taxon>Methanobacteriota</taxon>
        <taxon>Stenosarchaea group</taxon>
        <taxon>Halobacteria</taxon>
        <taxon>Halobacteriales</taxon>
        <taxon>Natrialbaceae</taxon>
        <taxon>Natrarchaeobaculum</taxon>
    </lineage>
</organism>
<comment type="similarity">
    <text evidence="2">Belongs to the KHG/KDPG aldolase family.</text>
</comment>
<evidence type="ECO:0000256" key="5">
    <source>
        <dbReference type="ARBA" id="ARBA00023277"/>
    </source>
</evidence>
<comment type="subunit">
    <text evidence="3">Homotrimer.</text>
</comment>
<evidence type="ECO:0000256" key="3">
    <source>
        <dbReference type="ARBA" id="ARBA00011233"/>
    </source>
</evidence>
<dbReference type="PANTHER" id="PTHR30246">
    <property type="entry name" value="2-KETO-3-DEOXY-6-PHOSPHOGLUCONATE ALDOLASE"/>
    <property type="match status" value="1"/>
</dbReference>
<dbReference type="CDD" id="cd00452">
    <property type="entry name" value="KDPG_aldolase"/>
    <property type="match status" value="1"/>
</dbReference>
<evidence type="ECO:0000313" key="6">
    <source>
        <dbReference type="EMBL" id="ARS89106.1"/>
    </source>
</evidence>
<keyword evidence="4" id="KW-0456">Lyase</keyword>
<dbReference type="GeneID" id="32893329"/>
<dbReference type="KEGG" id="naj:B1756_04590"/>